<dbReference type="PANTHER" id="PTHR43386">
    <property type="entry name" value="OLIGOPEPTIDE TRANSPORT SYSTEM PERMEASE PROTEIN APPC"/>
    <property type="match status" value="1"/>
</dbReference>
<dbReference type="Proteomes" id="UP001057580">
    <property type="component" value="Chromosome"/>
</dbReference>
<sequence>MITNDKEIALYAGFLAFVIFLAAFGPYLAPYDYTETQKDEDGFLLIASSPSAAHPLGTNHLGQDVLSRLIIGARPTIITGLLGGAMIITIGTSIGVTAGYFGGWVENVLMRFTDFVYGVPLIPFAIVLLALFGFGLFTTILVLGALLWRSSARVLRSQVLQIKERNFILAARATGMGSLAIVRKHFIPNIAPMMILFFSLGIGFSILVQAGLAFIGVSDPFVPSWGIMIRNAYSNGYVENFWWSLTPGVLISLTVLSAFMFGRKYEEIVTGQAGDTAFVEAG</sequence>
<dbReference type="Pfam" id="PF00528">
    <property type="entry name" value="BPD_transp_1"/>
    <property type="match status" value="1"/>
</dbReference>
<reference evidence="9" key="1">
    <citation type="submission" date="2022-09" db="EMBL/GenBank/DDBJ databases">
        <title>Diverse halophilic archaea isolated from saline environments.</title>
        <authorList>
            <person name="Cui H.-L."/>
        </authorList>
    </citation>
    <scope>NUCLEOTIDE SEQUENCE</scope>
    <source>
        <strain evidence="9">ZS-35-S2</strain>
    </source>
</reference>
<dbReference type="Gene3D" id="1.10.3720.10">
    <property type="entry name" value="MetI-like"/>
    <property type="match status" value="1"/>
</dbReference>
<keyword evidence="5 7" id="KW-1133">Transmembrane helix</keyword>
<evidence type="ECO:0000313" key="9">
    <source>
        <dbReference type="EMBL" id="UWM54444.1"/>
    </source>
</evidence>
<feature type="transmembrane region" description="Helical" evidence="7">
    <location>
        <begin position="12"/>
        <end position="29"/>
    </location>
</feature>
<protein>
    <submittedName>
        <fullName evidence="9">ABC transporter permease</fullName>
    </submittedName>
</protein>
<feature type="transmembrane region" description="Helical" evidence="7">
    <location>
        <begin position="77"/>
        <end position="101"/>
    </location>
</feature>
<evidence type="ECO:0000256" key="1">
    <source>
        <dbReference type="ARBA" id="ARBA00004651"/>
    </source>
</evidence>
<dbReference type="AlphaFoldDB" id="A0A9E7R385"/>
<dbReference type="PANTHER" id="PTHR43386:SF1">
    <property type="entry name" value="D,D-DIPEPTIDE TRANSPORT SYSTEM PERMEASE PROTEIN DDPC-RELATED"/>
    <property type="match status" value="1"/>
</dbReference>
<gene>
    <name evidence="9" type="ORF">N0B31_20280</name>
</gene>
<evidence type="ECO:0000313" key="10">
    <source>
        <dbReference type="Proteomes" id="UP001057580"/>
    </source>
</evidence>
<evidence type="ECO:0000259" key="8">
    <source>
        <dbReference type="PROSITE" id="PS50928"/>
    </source>
</evidence>
<evidence type="ECO:0000256" key="6">
    <source>
        <dbReference type="ARBA" id="ARBA00023136"/>
    </source>
</evidence>
<dbReference type="InterPro" id="IPR000515">
    <property type="entry name" value="MetI-like"/>
</dbReference>
<proteinExistence type="inferred from homology"/>
<dbReference type="GeneID" id="74944812"/>
<keyword evidence="6 7" id="KW-0472">Membrane</keyword>
<evidence type="ECO:0000256" key="2">
    <source>
        <dbReference type="ARBA" id="ARBA00022448"/>
    </source>
</evidence>
<dbReference type="InterPro" id="IPR025966">
    <property type="entry name" value="OppC_N"/>
</dbReference>
<dbReference type="SUPFAM" id="SSF161098">
    <property type="entry name" value="MetI-like"/>
    <property type="match status" value="1"/>
</dbReference>
<dbReference type="EMBL" id="CP104003">
    <property type="protein sequence ID" value="UWM54444.1"/>
    <property type="molecule type" value="Genomic_DNA"/>
</dbReference>
<evidence type="ECO:0000256" key="7">
    <source>
        <dbReference type="RuleBase" id="RU363032"/>
    </source>
</evidence>
<dbReference type="Pfam" id="PF12911">
    <property type="entry name" value="OppC_N"/>
    <property type="match status" value="1"/>
</dbReference>
<evidence type="ECO:0000256" key="4">
    <source>
        <dbReference type="ARBA" id="ARBA00022692"/>
    </source>
</evidence>
<dbReference type="GO" id="GO:0055085">
    <property type="term" value="P:transmembrane transport"/>
    <property type="evidence" value="ECO:0007669"/>
    <property type="project" value="InterPro"/>
</dbReference>
<comment type="subcellular location">
    <subcellularLocation>
        <location evidence="1 7">Cell membrane</location>
        <topology evidence="1 7">Multi-pass membrane protein</topology>
    </subcellularLocation>
</comment>
<dbReference type="InterPro" id="IPR050366">
    <property type="entry name" value="BP-dependent_transpt_permease"/>
</dbReference>
<accession>A0A9E7R385</accession>
<dbReference type="GO" id="GO:0005886">
    <property type="term" value="C:plasma membrane"/>
    <property type="evidence" value="ECO:0007669"/>
    <property type="project" value="UniProtKB-SubCell"/>
</dbReference>
<feature type="transmembrane region" description="Helical" evidence="7">
    <location>
        <begin position="193"/>
        <end position="215"/>
    </location>
</feature>
<dbReference type="KEGG" id="ssai:N0B31_20280"/>
<keyword evidence="3" id="KW-1003">Cell membrane</keyword>
<dbReference type="InterPro" id="IPR035906">
    <property type="entry name" value="MetI-like_sf"/>
</dbReference>
<keyword evidence="10" id="KW-1185">Reference proteome</keyword>
<feature type="transmembrane region" description="Helical" evidence="7">
    <location>
        <begin position="121"/>
        <end position="148"/>
    </location>
</feature>
<name>A0A9E7R385_9EURY</name>
<dbReference type="RefSeq" id="WP_260593464.1">
    <property type="nucleotide sequence ID" value="NZ_CP104003.1"/>
</dbReference>
<keyword evidence="4 7" id="KW-0812">Transmembrane</keyword>
<feature type="transmembrane region" description="Helical" evidence="7">
    <location>
        <begin position="241"/>
        <end position="261"/>
    </location>
</feature>
<comment type="similarity">
    <text evidence="7">Belongs to the binding-protein-dependent transport system permease family.</text>
</comment>
<keyword evidence="2 7" id="KW-0813">Transport</keyword>
<feature type="domain" description="ABC transmembrane type-1" evidence="8">
    <location>
        <begin position="73"/>
        <end position="262"/>
    </location>
</feature>
<evidence type="ECO:0000256" key="5">
    <source>
        <dbReference type="ARBA" id="ARBA00022989"/>
    </source>
</evidence>
<organism evidence="9 10">
    <name type="scientific">Salinirubellus salinus</name>
    <dbReference type="NCBI Taxonomy" id="1364945"/>
    <lineage>
        <taxon>Archaea</taxon>
        <taxon>Methanobacteriati</taxon>
        <taxon>Methanobacteriota</taxon>
        <taxon>Stenosarchaea group</taxon>
        <taxon>Halobacteria</taxon>
        <taxon>Halobacteriales</taxon>
        <taxon>Natronomonadaceae</taxon>
        <taxon>Salinirubellus</taxon>
    </lineage>
</organism>
<dbReference type="PROSITE" id="PS50928">
    <property type="entry name" value="ABC_TM1"/>
    <property type="match status" value="1"/>
</dbReference>
<evidence type="ECO:0000256" key="3">
    <source>
        <dbReference type="ARBA" id="ARBA00022475"/>
    </source>
</evidence>
<dbReference type="CDD" id="cd06261">
    <property type="entry name" value="TM_PBP2"/>
    <property type="match status" value="1"/>
</dbReference>